<evidence type="ECO:0000256" key="3">
    <source>
        <dbReference type="ARBA" id="ARBA00022448"/>
    </source>
</evidence>
<keyword evidence="8" id="KW-1185">Reference proteome</keyword>
<dbReference type="PANTHER" id="PTHR30532">
    <property type="entry name" value="IRON III DICITRATE-BINDING PERIPLASMIC PROTEIN"/>
    <property type="match status" value="1"/>
</dbReference>
<keyword evidence="3" id="KW-0813">Transport</keyword>
<keyword evidence="4" id="KW-0732">Signal</keyword>
<evidence type="ECO:0000256" key="4">
    <source>
        <dbReference type="ARBA" id="ARBA00022729"/>
    </source>
</evidence>
<evidence type="ECO:0000256" key="2">
    <source>
        <dbReference type="ARBA" id="ARBA00008814"/>
    </source>
</evidence>
<dbReference type="SUPFAM" id="SSF53807">
    <property type="entry name" value="Helical backbone' metal receptor"/>
    <property type="match status" value="1"/>
</dbReference>
<dbReference type="GO" id="GO:0030288">
    <property type="term" value="C:outer membrane-bounded periplasmic space"/>
    <property type="evidence" value="ECO:0007669"/>
    <property type="project" value="TreeGrafter"/>
</dbReference>
<evidence type="ECO:0000313" key="8">
    <source>
        <dbReference type="Proteomes" id="UP000646053"/>
    </source>
</evidence>
<feature type="coiled-coil region" evidence="5">
    <location>
        <begin position="119"/>
        <end position="146"/>
    </location>
</feature>
<name>A0A8J7Z8X4_9CYAN</name>
<reference evidence="7" key="1">
    <citation type="submission" date="2019-12" db="EMBL/GenBank/DDBJ databases">
        <title>High-Quality draft genome sequences of three cyanobacteria isolated from the limestone walls of the Old Cathedral of Coimbra.</title>
        <authorList>
            <person name="Tiago I."/>
            <person name="Soares F."/>
            <person name="Portugal A."/>
        </authorList>
    </citation>
    <scope>NUCLEOTIDE SEQUENCE</scope>
    <source>
        <strain evidence="7">A</strain>
    </source>
</reference>
<organism evidence="7 8">
    <name type="scientific">Myxacorys almedinensis A</name>
    <dbReference type="NCBI Taxonomy" id="2690445"/>
    <lineage>
        <taxon>Bacteria</taxon>
        <taxon>Bacillati</taxon>
        <taxon>Cyanobacteriota</taxon>
        <taxon>Cyanophyceae</taxon>
        <taxon>Leptolyngbyales</taxon>
        <taxon>Leptolyngbyaceae</taxon>
        <taxon>Myxacorys</taxon>
        <taxon>Myxacorys almedinensis</taxon>
    </lineage>
</organism>
<dbReference type="Proteomes" id="UP000646053">
    <property type="component" value="Unassembled WGS sequence"/>
</dbReference>
<dbReference type="CDD" id="cd01146">
    <property type="entry name" value="FhuD"/>
    <property type="match status" value="1"/>
</dbReference>
<dbReference type="AlphaFoldDB" id="A0A8J7Z8X4"/>
<proteinExistence type="inferred from homology"/>
<sequence length="276" mass="29998">MGKTEVPMQPKRVIVLDTAPLDTAIALGIKPVGSIVPERFPDYLGDRTQGIEVIGKTNEPNLEAVARLQPDLILGNKIGLDRLYRRLTEIAPTVMAEGSGRSGEWKDNVRFYATALDRSAAADKLLQDYQQRADTLKQQIQQQFSKSPVVSVMATGSGQIGAYTTRSFSGAVLQDLGLARPPAQASGQRWAIQVSREDLTSLDGDAIFLIVSSFTPNSLTLDQFKSDPLFSRLNAVKQGRVYAVDAEVWTAGRSILAANQILQEVSQSLLARKPGS</sequence>
<protein>
    <submittedName>
        <fullName evidence="7">ABC transporter substrate-binding protein</fullName>
    </submittedName>
</protein>
<comment type="subcellular location">
    <subcellularLocation>
        <location evidence="1">Cell envelope</location>
    </subcellularLocation>
</comment>
<dbReference type="InterPro" id="IPR051313">
    <property type="entry name" value="Bact_iron-sidero_bind"/>
</dbReference>
<dbReference type="InterPro" id="IPR002491">
    <property type="entry name" value="ABC_transptr_periplasmic_BD"/>
</dbReference>
<comment type="caution">
    <text evidence="7">The sequence shown here is derived from an EMBL/GenBank/DDBJ whole genome shotgun (WGS) entry which is preliminary data.</text>
</comment>
<dbReference type="Gene3D" id="3.40.50.1980">
    <property type="entry name" value="Nitrogenase molybdenum iron protein domain"/>
    <property type="match status" value="2"/>
</dbReference>
<dbReference type="GO" id="GO:1901678">
    <property type="term" value="P:iron coordination entity transport"/>
    <property type="evidence" value="ECO:0007669"/>
    <property type="project" value="UniProtKB-ARBA"/>
</dbReference>
<evidence type="ECO:0000256" key="5">
    <source>
        <dbReference type="SAM" id="Coils"/>
    </source>
</evidence>
<dbReference type="PROSITE" id="PS50983">
    <property type="entry name" value="FE_B12_PBP"/>
    <property type="match status" value="1"/>
</dbReference>
<evidence type="ECO:0000313" key="7">
    <source>
        <dbReference type="EMBL" id="NDJ18583.1"/>
    </source>
</evidence>
<keyword evidence="5" id="KW-0175">Coiled coil</keyword>
<dbReference type="EMBL" id="WVIE01000017">
    <property type="protein sequence ID" value="NDJ18583.1"/>
    <property type="molecule type" value="Genomic_DNA"/>
</dbReference>
<feature type="domain" description="Fe/B12 periplasmic-binding" evidence="6">
    <location>
        <begin position="12"/>
        <end position="273"/>
    </location>
</feature>
<evidence type="ECO:0000259" key="6">
    <source>
        <dbReference type="PROSITE" id="PS50983"/>
    </source>
</evidence>
<gene>
    <name evidence="7" type="ORF">GS601_15030</name>
</gene>
<dbReference type="Pfam" id="PF01497">
    <property type="entry name" value="Peripla_BP_2"/>
    <property type="match status" value="1"/>
</dbReference>
<accession>A0A8J7Z8X4</accession>
<comment type="similarity">
    <text evidence="2">Belongs to the bacterial solute-binding protein 8 family.</text>
</comment>
<evidence type="ECO:0000256" key="1">
    <source>
        <dbReference type="ARBA" id="ARBA00004196"/>
    </source>
</evidence>
<dbReference type="PANTHER" id="PTHR30532:SF25">
    <property type="entry name" value="IRON(III) DICITRATE-BINDING PERIPLASMIC PROTEIN"/>
    <property type="match status" value="1"/>
</dbReference>